<dbReference type="OrthoDB" id="580775at2"/>
<dbReference type="RefSeq" id="WP_066667474.1">
    <property type="nucleotide sequence ID" value="NZ_LYVF01000106.1"/>
</dbReference>
<organism evidence="1 2">
    <name type="scientific">Desulfotomaculum copahuensis</name>
    <dbReference type="NCBI Taxonomy" id="1838280"/>
    <lineage>
        <taxon>Bacteria</taxon>
        <taxon>Bacillati</taxon>
        <taxon>Bacillota</taxon>
        <taxon>Clostridia</taxon>
        <taxon>Eubacteriales</taxon>
        <taxon>Desulfotomaculaceae</taxon>
        <taxon>Desulfotomaculum</taxon>
    </lineage>
</organism>
<dbReference type="PANTHER" id="PTHR36932">
    <property type="entry name" value="CAPSULAR POLYSACCHARIDE BIOSYNTHESIS PROTEIN"/>
    <property type="match status" value="1"/>
</dbReference>
<reference evidence="1 2" key="1">
    <citation type="submission" date="2016-04" db="EMBL/GenBank/DDBJ databases">
        <authorList>
            <person name="Evans L.H."/>
            <person name="Alamgir A."/>
            <person name="Owens N."/>
            <person name="Weber N.D."/>
            <person name="Virtaneva K."/>
            <person name="Barbian K."/>
            <person name="Babar A."/>
            <person name="Rosenke K."/>
        </authorList>
    </citation>
    <scope>NUCLEOTIDE SEQUENCE [LARGE SCALE GENOMIC DNA]</scope>
    <source>
        <strain evidence="1 2">LMa1</strain>
    </source>
</reference>
<sequence length="443" mass="51520">MIEDLNLLKNIVELRLNEKKNREEIFRIRERKFRRILRHAYNNAPFYRDYYEGSGIKGKDIEKVAINALPPMDKQLFAENFDHIVTVNELNRKEIENFAYANKNPTELFQGKYQVVHSSGSSGHPVAFVYSMKEMTAAFSCSARMHAFTPGRRKRVVYYAGIDGRYGGVSLVLYAKKGILKRMYDISLLDMNEPLEKTIVDLNRLQPDILIGYGTGLAILAACQGEGRLNISPRCIENGGEGLSSTDYNLIKRVFNVPIVNMYAASECYYLGIGKEEYDGIYLMDDFNYIEIMEDHILVTNLYNYTQPLIRYRINDRLTLKEDKKNILPFRLVDNLIGREEMLIWFVNENGVKDYIHPIVFTSFCIMGIDKFQLLLKSEDRFEFLAVISDKEMEANALQDAKNNLDAILDKKRMRNVSYTLRAIDYPIIDYRTRKFKMVIKDY</sequence>
<dbReference type="SUPFAM" id="SSF56801">
    <property type="entry name" value="Acetyl-CoA synthetase-like"/>
    <property type="match status" value="1"/>
</dbReference>
<evidence type="ECO:0000313" key="1">
    <source>
        <dbReference type="EMBL" id="OAT83622.1"/>
    </source>
</evidence>
<dbReference type="InterPro" id="IPR042099">
    <property type="entry name" value="ANL_N_sf"/>
</dbReference>
<dbReference type="Gene3D" id="3.40.50.12780">
    <property type="entry name" value="N-terminal domain of ligase-like"/>
    <property type="match status" value="1"/>
</dbReference>
<name>A0A1B7LFY1_9FIRM</name>
<dbReference type="AlphaFoldDB" id="A0A1B7LFY1"/>
<accession>A0A1B7LFY1</accession>
<comment type="caution">
    <text evidence="1">The sequence shown here is derived from an EMBL/GenBank/DDBJ whole genome shotgun (WGS) entry which is preliminary data.</text>
</comment>
<keyword evidence="2" id="KW-1185">Reference proteome</keyword>
<gene>
    <name evidence="1" type="ORF">A6M21_08030</name>
</gene>
<evidence type="ECO:0008006" key="3">
    <source>
        <dbReference type="Google" id="ProtNLM"/>
    </source>
</evidence>
<dbReference type="InterPro" id="IPR053158">
    <property type="entry name" value="CapK_Type1_Caps_Biosynth"/>
</dbReference>
<dbReference type="EMBL" id="LYVF01000106">
    <property type="protein sequence ID" value="OAT83622.1"/>
    <property type="molecule type" value="Genomic_DNA"/>
</dbReference>
<dbReference type="Proteomes" id="UP000078532">
    <property type="component" value="Unassembled WGS sequence"/>
</dbReference>
<dbReference type="STRING" id="1838280.A6M21_08030"/>
<protein>
    <recommendedName>
        <fullName evidence="3">CoF synthetase</fullName>
    </recommendedName>
</protein>
<dbReference type="PANTHER" id="PTHR36932:SF1">
    <property type="entry name" value="CAPSULAR POLYSACCHARIDE BIOSYNTHESIS PROTEIN"/>
    <property type="match status" value="1"/>
</dbReference>
<evidence type="ECO:0000313" key="2">
    <source>
        <dbReference type="Proteomes" id="UP000078532"/>
    </source>
</evidence>
<proteinExistence type="predicted"/>